<keyword evidence="4" id="KW-1185">Reference proteome</keyword>
<dbReference type="EMBL" id="FWXF01000001">
    <property type="protein sequence ID" value="SMC17310.1"/>
    <property type="molecule type" value="Genomic_DNA"/>
</dbReference>
<sequence length="98" mass="10338">MNWWTRGRGSCATVSRENGCGKLIPLSHARSGSRLKVRRIDGGRRLCARMAALGIYPGAELELVCAGCDCPCLVKVHGSTLSLGAGISRKILVSGPSN</sequence>
<dbReference type="InterPro" id="IPR007167">
    <property type="entry name" value="Fe-transptr_FeoA-like"/>
</dbReference>
<dbReference type="AlphaFoldDB" id="A0A1W1X0L4"/>
<reference evidence="3 4" key="1">
    <citation type="submission" date="2017-04" db="EMBL/GenBank/DDBJ databases">
        <authorList>
            <person name="Afonso C.L."/>
            <person name="Miller P.J."/>
            <person name="Scott M.A."/>
            <person name="Spackman E."/>
            <person name="Goraichik I."/>
            <person name="Dimitrov K.M."/>
            <person name="Suarez D.L."/>
            <person name="Swayne D.E."/>
        </authorList>
    </citation>
    <scope>NUCLEOTIDE SEQUENCE [LARGE SCALE GENOMIC DNA]</scope>
    <source>
        <strain evidence="3 4">DSM 13146</strain>
    </source>
</reference>
<proteinExistence type="predicted"/>
<dbReference type="PANTHER" id="PTHR43151:SF1">
    <property type="entry name" value="SSR2333 PROTEIN"/>
    <property type="match status" value="1"/>
</dbReference>
<dbReference type="InterPro" id="IPR053184">
    <property type="entry name" value="FeoA-like"/>
</dbReference>
<dbReference type="SMART" id="SM00899">
    <property type="entry name" value="FeoA"/>
    <property type="match status" value="1"/>
</dbReference>
<accession>A0A1W1X0L4</accession>
<evidence type="ECO:0000259" key="2">
    <source>
        <dbReference type="SMART" id="SM00899"/>
    </source>
</evidence>
<evidence type="ECO:0000313" key="3">
    <source>
        <dbReference type="EMBL" id="SMC17310.1"/>
    </source>
</evidence>
<evidence type="ECO:0000256" key="1">
    <source>
        <dbReference type="ARBA" id="ARBA00023004"/>
    </source>
</evidence>
<dbReference type="InterPro" id="IPR038157">
    <property type="entry name" value="FeoA_core_dom"/>
</dbReference>
<dbReference type="Proteomes" id="UP000192783">
    <property type="component" value="Unassembled WGS sequence"/>
</dbReference>
<dbReference type="InterPro" id="IPR008988">
    <property type="entry name" value="Transcriptional_repressor_C"/>
</dbReference>
<evidence type="ECO:0000313" key="4">
    <source>
        <dbReference type="Proteomes" id="UP000192783"/>
    </source>
</evidence>
<dbReference type="Pfam" id="PF04023">
    <property type="entry name" value="FeoA"/>
    <property type="match status" value="1"/>
</dbReference>
<dbReference type="STRING" id="1121390.SAMN02746041_00276"/>
<dbReference type="SUPFAM" id="SSF50037">
    <property type="entry name" value="C-terminal domain of transcriptional repressors"/>
    <property type="match status" value="1"/>
</dbReference>
<gene>
    <name evidence="3" type="ORF">SAMN02746041_00276</name>
</gene>
<dbReference type="OrthoDB" id="5432401at2"/>
<name>A0A1W1X0L4_9BACT</name>
<protein>
    <submittedName>
        <fullName evidence="3">FeoA domain-containing protein</fullName>
    </submittedName>
</protein>
<organism evidence="3 4">
    <name type="scientific">Desulfacinum hydrothermale DSM 13146</name>
    <dbReference type="NCBI Taxonomy" id="1121390"/>
    <lineage>
        <taxon>Bacteria</taxon>
        <taxon>Pseudomonadati</taxon>
        <taxon>Thermodesulfobacteriota</taxon>
        <taxon>Syntrophobacteria</taxon>
        <taxon>Syntrophobacterales</taxon>
        <taxon>Syntrophobacteraceae</taxon>
        <taxon>Desulfacinum</taxon>
    </lineage>
</organism>
<keyword evidence="1" id="KW-0408">Iron</keyword>
<dbReference type="PANTHER" id="PTHR43151">
    <property type="entry name" value="FEOA FAMILY PROTEIN"/>
    <property type="match status" value="1"/>
</dbReference>
<feature type="domain" description="Ferrous iron transporter FeoA-like" evidence="2">
    <location>
        <begin position="24"/>
        <end position="95"/>
    </location>
</feature>
<dbReference type="GO" id="GO:0046914">
    <property type="term" value="F:transition metal ion binding"/>
    <property type="evidence" value="ECO:0007669"/>
    <property type="project" value="InterPro"/>
</dbReference>
<dbReference type="Gene3D" id="2.30.30.90">
    <property type="match status" value="1"/>
</dbReference>